<keyword evidence="10 23" id="KW-0418">Kinase</keyword>
<dbReference type="FunFam" id="1.10.510.10:FF:000408">
    <property type="entry name" value="Serine/threonine-protein kinase SSN3"/>
    <property type="match status" value="1"/>
</dbReference>
<keyword evidence="16" id="KW-0539">Nucleus</keyword>
<evidence type="ECO:0000256" key="11">
    <source>
        <dbReference type="ARBA" id="ARBA00022840"/>
    </source>
</evidence>
<evidence type="ECO:0000256" key="3">
    <source>
        <dbReference type="ARBA" id="ARBA00012409"/>
    </source>
</evidence>
<evidence type="ECO:0000256" key="15">
    <source>
        <dbReference type="ARBA" id="ARBA00023163"/>
    </source>
</evidence>
<keyword evidence="7" id="KW-0808">Transferase</keyword>
<gene>
    <name evidence="23" type="ORF">FA10DRAFT_265105</name>
</gene>
<dbReference type="GO" id="GO:0046872">
    <property type="term" value="F:metal ion binding"/>
    <property type="evidence" value="ECO:0007669"/>
    <property type="project" value="UniProtKB-KW"/>
</dbReference>
<dbReference type="PANTHER" id="PTHR24056">
    <property type="entry name" value="CELL DIVISION PROTEIN KINASE"/>
    <property type="match status" value="1"/>
</dbReference>
<keyword evidence="9" id="KW-0547">Nucleotide-binding</keyword>
<feature type="compositionally biased region" description="Polar residues" evidence="21">
    <location>
        <begin position="26"/>
        <end position="35"/>
    </location>
</feature>
<feature type="compositionally biased region" description="Low complexity" evidence="21">
    <location>
        <begin position="1"/>
        <end position="17"/>
    </location>
</feature>
<comment type="catalytic activity">
    <reaction evidence="19">
        <text>L-seryl-[protein] + ATP = O-phospho-L-seryl-[protein] + ADP + H(+)</text>
        <dbReference type="Rhea" id="RHEA:17989"/>
        <dbReference type="Rhea" id="RHEA-COMP:9863"/>
        <dbReference type="Rhea" id="RHEA-COMP:11604"/>
        <dbReference type="ChEBI" id="CHEBI:15378"/>
        <dbReference type="ChEBI" id="CHEBI:29999"/>
        <dbReference type="ChEBI" id="CHEBI:30616"/>
        <dbReference type="ChEBI" id="CHEBI:83421"/>
        <dbReference type="ChEBI" id="CHEBI:456216"/>
        <dbReference type="EC" id="2.7.11.22"/>
    </reaction>
</comment>
<comment type="similarity">
    <text evidence="2">Belongs to the protein kinase superfamily. CMGC Ser/Thr protein kinase family. CDC2/CDKX subfamily.</text>
</comment>
<dbReference type="PANTHER" id="PTHR24056:SF495">
    <property type="entry name" value="CYCLIN-DEPENDENT KINASE 8-RELATED"/>
    <property type="match status" value="1"/>
</dbReference>
<keyword evidence="11" id="KW-0067">ATP-binding</keyword>
<evidence type="ECO:0000256" key="20">
    <source>
        <dbReference type="ARBA" id="ARBA00049280"/>
    </source>
</evidence>
<evidence type="ECO:0000256" key="17">
    <source>
        <dbReference type="ARBA" id="ARBA00041823"/>
    </source>
</evidence>
<evidence type="ECO:0000259" key="22">
    <source>
        <dbReference type="PROSITE" id="PS50011"/>
    </source>
</evidence>
<dbReference type="GO" id="GO:0008353">
    <property type="term" value="F:RNA polymerase II CTD heptapeptide repeat kinase activity"/>
    <property type="evidence" value="ECO:0007669"/>
    <property type="project" value="UniProtKB-EC"/>
</dbReference>
<dbReference type="InterPro" id="IPR050108">
    <property type="entry name" value="CDK"/>
</dbReference>
<dbReference type="GeneID" id="37042840"/>
<keyword evidence="13" id="KW-0805">Transcription regulation</keyword>
<keyword evidence="24" id="KW-1185">Reference proteome</keyword>
<dbReference type="PROSITE" id="PS00108">
    <property type="entry name" value="PROTEIN_KINASE_ST"/>
    <property type="match status" value="1"/>
</dbReference>
<dbReference type="InterPro" id="IPR000719">
    <property type="entry name" value="Prot_kinase_dom"/>
</dbReference>
<evidence type="ECO:0000256" key="8">
    <source>
        <dbReference type="ARBA" id="ARBA00022723"/>
    </source>
</evidence>
<evidence type="ECO:0000256" key="21">
    <source>
        <dbReference type="SAM" id="MobiDB-lite"/>
    </source>
</evidence>
<evidence type="ECO:0000256" key="10">
    <source>
        <dbReference type="ARBA" id="ARBA00022777"/>
    </source>
</evidence>
<accession>A0A316YQE2</accession>
<proteinExistence type="inferred from homology"/>
<comment type="subcellular location">
    <subcellularLocation>
        <location evidence="1">Nucleus</location>
    </subcellularLocation>
</comment>
<dbReference type="GO" id="GO:0016592">
    <property type="term" value="C:mediator complex"/>
    <property type="evidence" value="ECO:0007669"/>
    <property type="project" value="TreeGrafter"/>
</dbReference>
<organism evidence="23 24">
    <name type="scientific">Acaromyces ingoldii</name>
    <dbReference type="NCBI Taxonomy" id="215250"/>
    <lineage>
        <taxon>Eukaryota</taxon>
        <taxon>Fungi</taxon>
        <taxon>Dikarya</taxon>
        <taxon>Basidiomycota</taxon>
        <taxon>Ustilaginomycotina</taxon>
        <taxon>Exobasidiomycetes</taxon>
        <taxon>Exobasidiales</taxon>
        <taxon>Cryptobasidiaceae</taxon>
        <taxon>Acaromyces</taxon>
    </lineage>
</organism>
<keyword evidence="14" id="KW-0010">Activator</keyword>
<dbReference type="Pfam" id="PF00069">
    <property type="entry name" value="Pkinase"/>
    <property type="match status" value="1"/>
</dbReference>
<evidence type="ECO:0000256" key="6">
    <source>
        <dbReference type="ARBA" id="ARBA00022527"/>
    </source>
</evidence>
<protein>
    <recommendedName>
        <fullName evidence="17">Cyclin-dependent kinase 8</fullName>
        <ecNumber evidence="4">2.7.11.22</ecNumber>
        <ecNumber evidence="3">2.7.11.23</ecNumber>
    </recommendedName>
</protein>
<keyword evidence="6" id="KW-0723">Serine/threonine-protein kinase</keyword>
<dbReference type="EMBL" id="KZ819635">
    <property type="protein sequence ID" value="PWN91236.1"/>
    <property type="molecule type" value="Genomic_DNA"/>
</dbReference>
<dbReference type="SMART" id="SM00220">
    <property type="entry name" value="S_TKc"/>
    <property type="match status" value="1"/>
</dbReference>
<dbReference type="InterPro" id="IPR011009">
    <property type="entry name" value="Kinase-like_dom_sf"/>
</dbReference>
<keyword evidence="12" id="KW-0460">Magnesium</keyword>
<evidence type="ECO:0000256" key="5">
    <source>
        <dbReference type="ARBA" id="ARBA00022491"/>
    </source>
</evidence>
<evidence type="ECO:0000256" key="4">
    <source>
        <dbReference type="ARBA" id="ARBA00012425"/>
    </source>
</evidence>
<dbReference type="RefSeq" id="XP_025378434.1">
    <property type="nucleotide sequence ID" value="XM_025520924.1"/>
</dbReference>
<dbReference type="STRING" id="215250.A0A316YQE2"/>
<feature type="compositionally biased region" description="Low complexity" evidence="21">
    <location>
        <begin position="566"/>
        <end position="595"/>
    </location>
</feature>
<evidence type="ECO:0000256" key="12">
    <source>
        <dbReference type="ARBA" id="ARBA00022842"/>
    </source>
</evidence>
<dbReference type="OrthoDB" id="6284126at2759"/>
<dbReference type="CDD" id="cd07842">
    <property type="entry name" value="STKc_CDK8_like"/>
    <property type="match status" value="1"/>
</dbReference>
<feature type="region of interest" description="Disordered" evidence="21">
    <location>
        <begin position="435"/>
        <end position="506"/>
    </location>
</feature>
<dbReference type="Gene3D" id="1.10.510.10">
    <property type="entry name" value="Transferase(Phosphotransferase) domain 1"/>
    <property type="match status" value="1"/>
</dbReference>
<evidence type="ECO:0000256" key="13">
    <source>
        <dbReference type="ARBA" id="ARBA00023015"/>
    </source>
</evidence>
<dbReference type="Proteomes" id="UP000245768">
    <property type="component" value="Unassembled WGS sequence"/>
</dbReference>
<dbReference type="InterPro" id="IPR008271">
    <property type="entry name" value="Ser/Thr_kinase_AS"/>
</dbReference>
<dbReference type="EC" id="2.7.11.23" evidence="3"/>
<feature type="domain" description="Protein kinase" evidence="22">
    <location>
        <begin position="75"/>
        <end position="410"/>
    </location>
</feature>
<evidence type="ECO:0000256" key="18">
    <source>
        <dbReference type="ARBA" id="ARBA00047811"/>
    </source>
</evidence>
<dbReference type="EC" id="2.7.11.22" evidence="4"/>
<keyword evidence="15" id="KW-0804">Transcription</keyword>
<evidence type="ECO:0000256" key="1">
    <source>
        <dbReference type="ARBA" id="ARBA00004123"/>
    </source>
</evidence>
<keyword evidence="8" id="KW-0479">Metal-binding</keyword>
<dbReference type="GO" id="GO:0005524">
    <property type="term" value="F:ATP binding"/>
    <property type="evidence" value="ECO:0007669"/>
    <property type="project" value="UniProtKB-KW"/>
</dbReference>
<dbReference type="PROSITE" id="PS50011">
    <property type="entry name" value="PROTEIN_KINASE_DOM"/>
    <property type="match status" value="1"/>
</dbReference>
<evidence type="ECO:0000256" key="19">
    <source>
        <dbReference type="ARBA" id="ARBA00048367"/>
    </source>
</evidence>
<dbReference type="AlphaFoldDB" id="A0A316YQE2"/>
<feature type="compositionally biased region" description="Gly residues" evidence="21">
    <location>
        <begin position="596"/>
        <end position="612"/>
    </location>
</feature>
<evidence type="ECO:0000256" key="14">
    <source>
        <dbReference type="ARBA" id="ARBA00023159"/>
    </source>
</evidence>
<evidence type="ECO:0000313" key="23">
    <source>
        <dbReference type="EMBL" id="PWN91236.1"/>
    </source>
</evidence>
<feature type="region of interest" description="Disordered" evidence="21">
    <location>
        <begin position="535"/>
        <end position="644"/>
    </location>
</feature>
<comment type="catalytic activity">
    <reaction evidence="20">
        <text>[DNA-directed RNA polymerase] + ATP = phospho-[DNA-directed RNA polymerase] + ADP + H(+)</text>
        <dbReference type="Rhea" id="RHEA:10216"/>
        <dbReference type="Rhea" id="RHEA-COMP:11321"/>
        <dbReference type="Rhea" id="RHEA-COMP:11322"/>
        <dbReference type="ChEBI" id="CHEBI:15378"/>
        <dbReference type="ChEBI" id="CHEBI:30616"/>
        <dbReference type="ChEBI" id="CHEBI:43176"/>
        <dbReference type="ChEBI" id="CHEBI:68546"/>
        <dbReference type="ChEBI" id="CHEBI:456216"/>
        <dbReference type="EC" id="2.7.11.23"/>
    </reaction>
</comment>
<evidence type="ECO:0000256" key="7">
    <source>
        <dbReference type="ARBA" id="ARBA00022679"/>
    </source>
</evidence>
<evidence type="ECO:0000256" key="16">
    <source>
        <dbReference type="ARBA" id="ARBA00023242"/>
    </source>
</evidence>
<name>A0A316YQE2_9BASI</name>
<feature type="compositionally biased region" description="Low complexity" evidence="21">
    <location>
        <begin position="613"/>
        <end position="630"/>
    </location>
</feature>
<feature type="compositionally biased region" description="Low complexity" evidence="21">
    <location>
        <begin position="545"/>
        <end position="555"/>
    </location>
</feature>
<evidence type="ECO:0000313" key="24">
    <source>
        <dbReference type="Proteomes" id="UP000245768"/>
    </source>
</evidence>
<sequence length="644" mass="68690">MTTAATTSEAETPSSSSKMAGGAPIASQTLTSAQTKPDLLKVARSHVPRSSSPAATMAAYRAYRDSVRPPVLSTYTIMGFLSSGTYGRVYKARLKNVTSAQQSTQQPGAAPGGNEDEASGSVFAIKKFKPDKEEHASYSGISQSAMREIALNRELCHENIVTLREVILEDKSIYMVFSYASHDLLQIIHHHSTIVRQPIPLPMLKSILYQLLNGVHYLHSNFVLHRDLKPANILLTSSGVVKIADLGLARVFEAPLQSLYSGDKVVVTIWYRAPELLLGARHYTTKIDMWAVGCIWGELIALRPMFKGEEAKMDPKNKQTPFQTDQFRKIVEVLGTPTKDVWPGIETMPEYKTWWPHLQQRLEGFSDGLLNWFSTRTRPPSQGFPLFHDLLQYDPLRRSSAAQALKDPFFNEVEPLPTKNVFASLANTREGETVYPARRLIKDDTDPKMVSTVPQQPQPLPAAYQQQHQQHQQQHSHQQQQQQQAQLSGSSLRPPPTNNVFGPASAGGGAGKLVTGAPGPSMLLSSAAAAGLVGGGPSAPPPAPGSVGSAGPSSVTSTTGEGAGGPSSFHPGSSSLVGPASASSSTPSTVLAANTAGGGNGTGANGGSGAGGNATARGGLVGTATANANRAAKRQKLQQQQQQQ</sequence>
<feature type="compositionally biased region" description="Low complexity" evidence="21">
    <location>
        <begin position="461"/>
        <end position="486"/>
    </location>
</feature>
<feature type="region of interest" description="Disordered" evidence="21">
    <location>
        <begin position="1"/>
        <end position="37"/>
    </location>
</feature>
<dbReference type="SUPFAM" id="SSF56112">
    <property type="entry name" value="Protein kinase-like (PK-like)"/>
    <property type="match status" value="1"/>
</dbReference>
<dbReference type="GO" id="GO:0004693">
    <property type="term" value="F:cyclin-dependent protein serine/threonine kinase activity"/>
    <property type="evidence" value="ECO:0007669"/>
    <property type="project" value="UniProtKB-EC"/>
</dbReference>
<dbReference type="FunCoup" id="A0A316YQE2">
    <property type="interactions" value="723"/>
</dbReference>
<reference evidence="23 24" key="1">
    <citation type="journal article" date="2018" name="Mol. Biol. Evol.">
        <title>Broad Genomic Sampling Reveals a Smut Pathogenic Ancestry of the Fungal Clade Ustilaginomycotina.</title>
        <authorList>
            <person name="Kijpornyongpan T."/>
            <person name="Mondo S.J."/>
            <person name="Barry K."/>
            <person name="Sandor L."/>
            <person name="Lee J."/>
            <person name="Lipzen A."/>
            <person name="Pangilinan J."/>
            <person name="LaButti K."/>
            <person name="Hainaut M."/>
            <person name="Henrissat B."/>
            <person name="Grigoriev I.V."/>
            <person name="Spatafora J.W."/>
            <person name="Aime M.C."/>
        </authorList>
    </citation>
    <scope>NUCLEOTIDE SEQUENCE [LARGE SCALE GENOMIC DNA]</scope>
    <source>
        <strain evidence="23 24">MCA 4198</strain>
    </source>
</reference>
<dbReference type="Gene3D" id="3.30.200.20">
    <property type="entry name" value="Phosphorylase Kinase, domain 1"/>
    <property type="match status" value="1"/>
</dbReference>
<keyword evidence="5" id="KW-0678">Repressor</keyword>
<dbReference type="InParanoid" id="A0A316YQE2"/>
<evidence type="ECO:0000256" key="9">
    <source>
        <dbReference type="ARBA" id="ARBA00022741"/>
    </source>
</evidence>
<comment type="catalytic activity">
    <reaction evidence="18">
        <text>L-threonyl-[protein] + ATP = O-phospho-L-threonyl-[protein] + ADP + H(+)</text>
        <dbReference type="Rhea" id="RHEA:46608"/>
        <dbReference type="Rhea" id="RHEA-COMP:11060"/>
        <dbReference type="Rhea" id="RHEA-COMP:11605"/>
        <dbReference type="ChEBI" id="CHEBI:15378"/>
        <dbReference type="ChEBI" id="CHEBI:30013"/>
        <dbReference type="ChEBI" id="CHEBI:30616"/>
        <dbReference type="ChEBI" id="CHEBI:61977"/>
        <dbReference type="ChEBI" id="CHEBI:456216"/>
        <dbReference type="EC" id="2.7.11.22"/>
    </reaction>
</comment>
<evidence type="ECO:0000256" key="2">
    <source>
        <dbReference type="ARBA" id="ARBA00006485"/>
    </source>
</evidence>